<evidence type="ECO:0000256" key="3">
    <source>
        <dbReference type="SAM" id="MobiDB-lite"/>
    </source>
</evidence>
<reference evidence="6 7" key="1">
    <citation type="journal article" date="2023" name="Sci. Data">
        <title>Genome assembly of the Korean intertidal mud-creeper Batillaria attramentaria.</title>
        <authorList>
            <person name="Patra A.K."/>
            <person name="Ho P.T."/>
            <person name="Jun S."/>
            <person name="Lee S.J."/>
            <person name="Kim Y."/>
            <person name="Won Y.J."/>
        </authorList>
    </citation>
    <scope>NUCLEOTIDE SEQUENCE [LARGE SCALE GENOMIC DNA]</scope>
    <source>
        <strain evidence="6">Wonlab-2016</strain>
    </source>
</reference>
<evidence type="ECO:0000313" key="6">
    <source>
        <dbReference type="EMBL" id="KAK7491523.1"/>
    </source>
</evidence>
<accession>A0ABD0KX60</accession>
<comment type="similarity">
    <text evidence="1">Belongs to the insulin family.</text>
</comment>
<proteinExistence type="inferred from homology"/>
<feature type="chain" id="PRO_5044761945" description="Insulin-like domain-containing protein" evidence="4">
    <location>
        <begin position="20"/>
        <end position="171"/>
    </location>
</feature>
<dbReference type="PANTHER" id="PTHR46845">
    <property type="entry name" value="INSULIN-LIKE GROWTH FACTOR I"/>
    <property type="match status" value="1"/>
</dbReference>
<organism evidence="6 7">
    <name type="scientific">Batillaria attramentaria</name>
    <dbReference type="NCBI Taxonomy" id="370345"/>
    <lineage>
        <taxon>Eukaryota</taxon>
        <taxon>Metazoa</taxon>
        <taxon>Spiralia</taxon>
        <taxon>Lophotrochozoa</taxon>
        <taxon>Mollusca</taxon>
        <taxon>Gastropoda</taxon>
        <taxon>Caenogastropoda</taxon>
        <taxon>Sorbeoconcha</taxon>
        <taxon>Cerithioidea</taxon>
        <taxon>Batillariidae</taxon>
        <taxon>Batillaria</taxon>
    </lineage>
</organism>
<feature type="domain" description="Insulin-like" evidence="5">
    <location>
        <begin position="24"/>
        <end position="94"/>
    </location>
</feature>
<keyword evidence="4" id="KW-0732">Signal</keyword>
<evidence type="ECO:0000256" key="1">
    <source>
        <dbReference type="ARBA" id="ARBA00009034"/>
    </source>
</evidence>
<keyword evidence="7" id="KW-1185">Reference proteome</keyword>
<evidence type="ECO:0000313" key="7">
    <source>
        <dbReference type="Proteomes" id="UP001519460"/>
    </source>
</evidence>
<keyword evidence="2" id="KW-1015">Disulfide bond</keyword>
<dbReference type="InterPro" id="IPR036438">
    <property type="entry name" value="Insulin-like_sf"/>
</dbReference>
<dbReference type="Proteomes" id="UP001519460">
    <property type="component" value="Unassembled WGS sequence"/>
</dbReference>
<evidence type="ECO:0000259" key="5">
    <source>
        <dbReference type="SMART" id="SM00078"/>
    </source>
</evidence>
<dbReference type="EMBL" id="JACVVK020000113">
    <property type="protein sequence ID" value="KAK7491523.1"/>
    <property type="molecule type" value="Genomic_DNA"/>
</dbReference>
<dbReference type="InterPro" id="IPR022352">
    <property type="entry name" value="Ins/IGF/rlx"/>
</dbReference>
<dbReference type="PRINTS" id="PR00276">
    <property type="entry name" value="INSULINFAMLY"/>
</dbReference>
<feature type="signal peptide" evidence="4">
    <location>
        <begin position="1"/>
        <end position="19"/>
    </location>
</feature>
<dbReference type="SUPFAM" id="SSF56994">
    <property type="entry name" value="Insulin-like"/>
    <property type="match status" value="1"/>
</dbReference>
<protein>
    <recommendedName>
        <fullName evidence="5">Insulin-like domain-containing protein</fullName>
    </recommendedName>
</protein>
<gene>
    <name evidence="6" type="ORF">BaRGS_00017162</name>
</gene>
<dbReference type="PANTHER" id="PTHR46845:SF1">
    <property type="entry name" value="INSULIN-LIKE GROWTH FACTOR I"/>
    <property type="match status" value="1"/>
</dbReference>
<sequence>MTTVAGLVVVLLLAMSVATVENRRLLCGRQLADTLDLVCAGRGFHWNKRSVDSIKSHVKRNANAAVPETGVPARSVVDECCRRPCGFHTLESYCATTDNPAPFNGLDLWATNGQRFTTTSSTGFTTTPSTAHYDPNSPSAEVNRGRPRGNKHPFFYVQLGRLVTRNPLITE</sequence>
<comment type="caution">
    <text evidence="6">The sequence shown here is derived from an EMBL/GenBank/DDBJ whole genome shotgun (WGS) entry which is preliminary data.</text>
</comment>
<evidence type="ECO:0000256" key="4">
    <source>
        <dbReference type="SAM" id="SignalP"/>
    </source>
</evidence>
<feature type="compositionally biased region" description="Low complexity" evidence="3">
    <location>
        <begin position="119"/>
        <end position="130"/>
    </location>
</feature>
<dbReference type="Gene3D" id="1.10.100.10">
    <property type="entry name" value="Insulin-like"/>
    <property type="match status" value="1"/>
</dbReference>
<feature type="region of interest" description="Disordered" evidence="3">
    <location>
        <begin position="119"/>
        <end position="151"/>
    </location>
</feature>
<dbReference type="Pfam" id="PF00049">
    <property type="entry name" value="Insulin"/>
    <property type="match status" value="1"/>
</dbReference>
<name>A0ABD0KX60_9CAEN</name>
<evidence type="ECO:0000256" key="2">
    <source>
        <dbReference type="ARBA" id="ARBA00023157"/>
    </source>
</evidence>
<dbReference type="InterPro" id="IPR016179">
    <property type="entry name" value="Insulin-like"/>
</dbReference>
<dbReference type="SMART" id="SM00078">
    <property type="entry name" value="IlGF"/>
    <property type="match status" value="1"/>
</dbReference>
<dbReference type="AlphaFoldDB" id="A0ABD0KX60"/>